<dbReference type="AlphaFoldDB" id="A0A8J9Z7N4"/>
<name>A0A8J9Z7N4_BRALA</name>
<evidence type="ECO:0000256" key="1">
    <source>
        <dbReference type="SAM" id="MobiDB-lite"/>
    </source>
</evidence>
<feature type="compositionally biased region" description="Low complexity" evidence="1">
    <location>
        <begin position="59"/>
        <end position="82"/>
    </location>
</feature>
<dbReference type="EMBL" id="OV696702">
    <property type="protein sequence ID" value="CAH1249373.1"/>
    <property type="molecule type" value="Genomic_DNA"/>
</dbReference>
<protein>
    <submittedName>
        <fullName evidence="2">Hypp8592 protein</fullName>
    </submittedName>
</protein>
<reference evidence="2" key="1">
    <citation type="submission" date="2022-01" db="EMBL/GenBank/DDBJ databases">
        <authorList>
            <person name="Braso-Vives M."/>
        </authorList>
    </citation>
    <scope>NUCLEOTIDE SEQUENCE</scope>
</reference>
<proteinExistence type="predicted"/>
<dbReference type="Proteomes" id="UP000838412">
    <property type="component" value="Chromosome 17"/>
</dbReference>
<evidence type="ECO:0000313" key="3">
    <source>
        <dbReference type="Proteomes" id="UP000838412"/>
    </source>
</evidence>
<keyword evidence="3" id="KW-1185">Reference proteome</keyword>
<feature type="region of interest" description="Disordered" evidence="1">
    <location>
        <begin position="57"/>
        <end position="82"/>
    </location>
</feature>
<accession>A0A8J9Z7N4</accession>
<gene>
    <name evidence="2" type="primary">Hypp8592</name>
    <name evidence="2" type="ORF">BLAG_LOCUS10503</name>
</gene>
<evidence type="ECO:0000313" key="2">
    <source>
        <dbReference type="EMBL" id="CAH1249373.1"/>
    </source>
</evidence>
<sequence length="82" mass="8907">MMYTWQGYSRCVPPQGHAEFHHCVLARQAGRQTIHPSLATWYCGFTLPESDNFKMAQASMPGVSPQSSVSSVGSAHHSSSAP</sequence>
<organism evidence="2 3">
    <name type="scientific">Branchiostoma lanceolatum</name>
    <name type="common">Common lancelet</name>
    <name type="synonym">Amphioxus lanceolatum</name>
    <dbReference type="NCBI Taxonomy" id="7740"/>
    <lineage>
        <taxon>Eukaryota</taxon>
        <taxon>Metazoa</taxon>
        <taxon>Chordata</taxon>
        <taxon>Cephalochordata</taxon>
        <taxon>Leptocardii</taxon>
        <taxon>Amphioxiformes</taxon>
        <taxon>Branchiostomatidae</taxon>
        <taxon>Branchiostoma</taxon>
    </lineage>
</organism>